<comment type="similarity">
    <text evidence="1 7">Belongs to the bacterial ribosomal protein bL9 family.</text>
</comment>
<evidence type="ECO:0000256" key="5">
    <source>
        <dbReference type="ARBA" id="ARBA00023274"/>
    </source>
</evidence>
<dbReference type="Gene3D" id="3.10.430.100">
    <property type="entry name" value="Ribosomal protein L9, C-terminal domain"/>
    <property type="match status" value="1"/>
</dbReference>
<dbReference type="NCBIfam" id="TIGR00158">
    <property type="entry name" value="L9"/>
    <property type="match status" value="1"/>
</dbReference>
<dbReference type="GO" id="GO:0005840">
    <property type="term" value="C:ribosome"/>
    <property type="evidence" value="ECO:0007669"/>
    <property type="project" value="UniProtKB-KW"/>
</dbReference>
<proteinExistence type="inferred from homology"/>
<dbReference type="PROSITE" id="PS00651">
    <property type="entry name" value="RIBOSOMAL_L9"/>
    <property type="match status" value="1"/>
</dbReference>
<feature type="domain" description="Ribosomal protein L9" evidence="9">
    <location>
        <begin position="13"/>
        <end position="40"/>
    </location>
</feature>
<evidence type="ECO:0000313" key="10">
    <source>
        <dbReference type="EMBL" id="OGN16771.1"/>
    </source>
</evidence>
<feature type="region of interest" description="Disordered" evidence="8">
    <location>
        <begin position="42"/>
        <end position="64"/>
    </location>
</feature>
<dbReference type="InterPro" id="IPR020594">
    <property type="entry name" value="Ribosomal_bL9_bac/chp"/>
</dbReference>
<evidence type="ECO:0000259" key="9">
    <source>
        <dbReference type="PROSITE" id="PS00651"/>
    </source>
</evidence>
<sequence>MKVILLQNVKGFGRIGDIKNVSDGYARNFLFPKSMAKVATDGSLKESEALQKKREASSTAEHETAEKAVVMLKDVSLQFSKKSSKTGTMFSSLTKEEIAKETSKLAGMLVDPDMLDLGEHGEHIKHTGEHMITVNLAPGISTQVKISIKSE</sequence>
<dbReference type="Pfam" id="PF03948">
    <property type="entry name" value="Ribosomal_L9_C"/>
    <property type="match status" value="1"/>
</dbReference>
<dbReference type="EMBL" id="MGJZ01000025">
    <property type="protein sequence ID" value="OGN16771.1"/>
    <property type="molecule type" value="Genomic_DNA"/>
</dbReference>
<dbReference type="InterPro" id="IPR036791">
    <property type="entry name" value="Ribosomal_bL9_C_sf"/>
</dbReference>
<keyword evidence="2 7" id="KW-0699">rRNA-binding</keyword>
<dbReference type="Pfam" id="PF01281">
    <property type="entry name" value="Ribosomal_L9_N"/>
    <property type="match status" value="1"/>
</dbReference>
<dbReference type="GO" id="GO:0019843">
    <property type="term" value="F:rRNA binding"/>
    <property type="evidence" value="ECO:0007669"/>
    <property type="project" value="UniProtKB-UniRule"/>
</dbReference>
<evidence type="ECO:0000256" key="3">
    <source>
        <dbReference type="ARBA" id="ARBA00022884"/>
    </source>
</evidence>
<dbReference type="GO" id="GO:0003735">
    <property type="term" value="F:structural constituent of ribosome"/>
    <property type="evidence" value="ECO:0007669"/>
    <property type="project" value="InterPro"/>
</dbReference>
<keyword evidence="3 7" id="KW-0694">RNA-binding</keyword>
<keyword evidence="5 7" id="KW-0687">Ribonucleoprotein</keyword>
<dbReference type="Gene3D" id="3.40.5.10">
    <property type="entry name" value="Ribosomal protein L9, N-terminal domain"/>
    <property type="match status" value="1"/>
</dbReference>
<evidence type="ECO:0000256" key="7">
    <source>
        <dbReference type="HAMAP-Rule" id="MF_00503"/>
    </source>
</evidence>
<dbReference type="InterPro" id="IPR020070">
    <property type="entry name" value="Ribosomal_bL9_N"/>
</dbReference>
<dbReference type="GO" id="GO:1990904">
    <property type="term" value="C:ribonucleoprotein complex"/>
    <property type="evidence" value="ECO:0007669"/>
    <property type="project" value="UniProtKB-KW"/>
</dbReference>
<dbReference type="HAMAP" id="MF_00503">
    <property type="entry name" value="Ribosomal_bL9"/>
    <property type="match status" value="1"/>
</dbReference>
<evidence type="ECO:0000256" key="8">
    <source>
        <dbReference type="SAM" id="MobiDB-lite"/>
    </source>
</evidence>
<dbReference type="AlphaFoldDB" id="A0A1F8FUV7"/>
<evidence type="ECO:0000313" key="11">
    <source>
        <dbReference type="Proteomes" id="UP000178117"/>
    </source>
</evidence>
<dbReference type="SUPFAM" id="SSF55653">
    <property type="entry name" value="Ribosomal protein L9 C-domain"/>
    <property type="match status" value="1"/>
</dbReference>
<dbReference type="SUPFAM" id="SSF55658">
    <property type="entry name" value="L9 N-domain-like"/>
    <property type="match status" value="1"/>
</dbReference>
<dbReference type="InterPro" id="IPR009027">
    <property type="entry name" value="Ribosomal_bL9/RNase_H1_N"/>
</dbReference>
<reference evidence="10 11" key="1">
    <citation type="journal article" date="2016" name="Nat. Commun.">
        <title>Thousands of microbial genomes shed light on interconnected biogeochemical processes in an aquifer system.</title>
        <authorList>
            <person name="Anantharaman K."/>
            <person name="Brown C.T."/>
            <person name="Hug L.A."/>
            <person name="Sharon I."/>
            <person name="Castelle C.J."/>
            <person name="Probst A.J."/>
            <person name="Thomas B.C."/>
            <person name="Singh A."/>
            <person name="Wilkins M.J."/>
            <person name="Karaoz U."/>
            <person name="Brodie E.L."/>
            <person name="Williams K.H."/>
            <person name="Hubbard S.S."/>
            <person name="Banfield J.F."/>
        </authorList>
    </citation>
    <scope>NUCLEOTIDE SEQUENCE [LARGE SCALE GENOMIC DNA]</scope>
</reference>
<accession>A0A1F8FUV7</accession>
<dbReference type="GO" id="GO:0006412">
    <property type="term" value="P:translation"/>
    <property type="evidence" value="ECO:0007669"/>
    <property type="project" value="UniProtKB-UniRule"/>
</dbReference>
<evidence type="ECO:0000256" key="6">
    <source>
        <dbReference type="ARBA" id="ARBA00035292"/>
    </source>
</evidence>
<dbReference type="STRING" id="1802685.A3C88_00180"/>
<dbReference type="InterPro" id="IPR000244">
    <property type="entry name" value="Ribosomal_bL9"/>
</dbReference>
<comment type="function">
    <text evidence="7">Binds to the 23S rRNA.</text>
</comment>
<dbReference type="PANTHER" id="PTHR21368">
    <property type="entry name" value="50S RIBOSOMAL PROTEIN L9"/>
    <property type="match status" value="1"/>
</dbReference>
<gene>
    <name evidence="7" type="primary">rplI</name>
    <name evidence="10" type="ORF">A3C88_00180</name>
</gene>
<evidence type="ECO:0000256" key="4">
    <source>
        <dbReference type="ARBA" id="ARBA00022980"/>
    </source>
</evidence>
<name>A0A1F8FUV7_9BACT</name>
<organism evidence="10 11">
    <name type="scientific">Candidatus Yanofskybacteria bacterium RIFCSPHIGHO2_02_FULL_50_12</name>
    <dbReference type="NCBI Taxonomy" id="1802685"/>
    <lineage>
        <taxon>Bacteria</taxon>
        <taxon>Candidatus Yanofskyibacteriota</taxon>
    </lineage>
</organism>
<dbReference type="InterPro" id="IPR020069">
    <property type="entry name" value="Ribosomal_bL9_C"/>
</dbReference>
<evidence type="ECO:0000256" key="1">
    <source>
        <dbReference type="ARBA" id="ARBA00010605"/>
    </source>
</evidence>
<comment type="caution">
    <text evidence="10">The sequence shown here is derived from an EMBL/GenBank/DDBJ whole genome shotgun (WGS) entry which is preliminary data.</text>
</comment>
<dbReference type="InterPro" id="IPR036935">
    <property type="entry name" value="Ribosomal_bL9_N_sf"/>
</dbReference>
<keyword evidence="4 7" id="KW-0689">Ribosomal protein</keyword>
<protein>
    <recommendedName>
        <fullName evidence="6 7">Large ribosomal subunit protein bL9</fullName>
    </recommendedName>
</protein>
<dbReference type="Proteomes" id="UP000178117">
    <property type="component" value="Unassembled WGS sequence"/>
</dbReference>
<evidence type="ECO:0000256" key="2">
    <source>
        <dbReference type="ARBA" id="ARBA00022730"/>
    </source>
</evidence>
<feature type="compositionally biased region" description="Basic and acidic residues" evidence="8">
    <location>
        <begin position="43"/>
        <end position="64"/>
    </location>
</feature>